<gene>
    <name evidence="2" type="ORF">A2589_03600</name>
</gene>
<dbReference type="EMBL" id="MHTK01000003">
    <property type="protein sequence ID" value="OHA59960.1"/>
    <property type="molecule type" value="Genomic_DNA"/>
</dbReference>
<keyword evidence="1" id="KW-0812">Transmembrane</keyword>
<proteinExistence type="predicted"/>
<feature type="transmembrane region" description="Helical" evidence="1">
    <location>
        <begin position="105"/>
        <end position="125"/>
    </location>
</feature>
<reference evidence="2 3" key="1">
    <citation type="journal article" date="2016" name="Nat. Commun.">
        <title>Thousands of microbial genomes shed light on interconnected biogeochemical processes in an aquifer system.</title>
        <authorList>
            <person name="Anantharaman K."/>
            <person name="Brown C.T."/>
            <person name="Hug L.A."/>
            <person name="Sharon I."/>
            <person name="Castelle C.J."/>
            <person name="Probst A.J."/>
            <person name="Thomas B.C."/>
            <person name="Singh A."/>
            <person name="Wilkins M.J."/>
            <person name="Karaoz U."/>
            <person name="Brodie E.L."/>
            <person name="Williams K.H."/>
            <person name="Hubbard S.S."/>
            <person name="Banfield J.F."/>
        </authorList>
    </citation>
    <scope>NUCLEOTIDE SEQUENCE [LARGE SCALE GENOMIC DNA]</scope>
</reference>
<feature type="transmembrane region" description="Helical" evidence="1">
    <location>
        <begin position="41"/>
        <end position="58"/>
    </location>
</feature>
<sequence length="127" mass="13869">MDVTTLLAQIWGPVILAIGLGVLVSRSYYLKIYRDLEKETLAMLIFAMVAIAVGIIHIRIHNVWGNLSEILISFLGWALLAKGLMFAIAPKFVNRAGDWAVKAKAVPVAGIVMLIIGAYLSWVGYLG</sequence>
<feature type="transmembrane region" description="Helical" evidence="1">
    <location>
        <begin position="70"/>
        <end position="93"/>
    </location>
</feature>
<evidence type="ECO:0000313" key="3">
    <source>
        <dbReference type="Proteomes" id="UP000177838"/>
    </source>
</evidence>
<comment type="caution">
    <text evidence="2">The sequence shown here is derived from an EMBL/GenBank/DDBJ whole genome shotgun (WGS) entry which is preliminary data.</text>
</comment>
<dbReference type="Proteomes" id="UP000177838">
    <property type="component" value="Unassembled WGS sequence"/>
</dbReference>
<organism evidence="2 3">
    <name type="scientific">Candidatus Vogelbacteria bacterium RIFOXYD1_FULL_46_19</name>
    <dbReference type="NCBI Taxonomy" id="1802439"/>
    <lineage>
        <taxon>Bacteria</taxon>
        <taxon>Candidatus Vogeliibacteriota</taxon>
    </lineage>
</organism>
<evidence type="ECO:0000256" key="1">
    <source>
        <dbReference type="SAM" id="Phobius"/>
    </source>
</evidence>
<name>A0A1G2QH94_9BACT</name>
<accession>A0A1G2QH94</accession>
<keyword evidence="1" id="KW-0472">Membrane</keyword>
<keyword evidence="1" id="KW-1133">Transmembrane helix</keyword>
<feature type="transmembrane region" description="Helical" evidence="1">
    <location>
        <begin position="6"/>
        <end position="29"/>
    </location>
</feature>
<evidence type="ECO:0000313" key="2">
    <source>
        <dbReference type="EMBL" id="OHA59960.1"/>
    </source>
</evidence>
<protein>
    <submittedName>
        <fullName evidence="2">Uncharacterized protein</fullName>
    </submittedName>
</protein>
<dbReference type="AlphaFoldDB" id="A0A1G2QH94"/>